<sequence>MGGGSQGNRGGTPKVQPAEELLNIELVAGDPEKPLESALKWRILFEKRLFNAYAVI</sequence>
<reference evidence="1" key="1">
    <citation type="submission" date="2020-06" db="EMBL/GenBank/DDBJ databases">
        <authorList>
            <person name="Li T."/>
            <person name="Hu X."/>
            <person name="Zhang T."/>
            <person name="Song X."/>
            <person name="Zhang H."/>
            <person name="Dai N."/>
            <person name="Sheng W."/>
            <person name="Hou X."/>
            <person name="Wei L."/>
        </authorList>
    </citation>
    <scope>NUCLEOTIDE SEQUENCE</scope>
    <source>
        <strain evidence="1">G02</strain>
        <tissue evidence="1">Leaf</tissue>
    </source>
</reference>
<gene>
    <name evidence="1" type="ORF">Sradi_2507900</name>
</gene>
<organism evidence="1">
    <name type="scientific">Sesamum radiatum</name>
    <name type="common">Black benniseed</name>
    <dbReference type="NCBI Taxonomy" id="300843"/>
    <lineage>
        <taxon>Eukaryota</taxon>
        <taxon>Viridiplantae</taxon>
        <taxon>Streptophyta</taxon>
        <taxon>Embryophyta</taxon>
        <taxon>Tracheophyta</taxon>
        <taxon>Spermatophyta</taxon>
        <taxon>Magnoliopsida</taxon>
        <taxon>eudicotyledons</taxon>
        <taxon>Gunneridae</taxon>
        <taxon>Pentapetalae</taxon>
        <taxon>asterids</taxon>
        <taxon>lamiids</taxon>
        <taxon>Lamiales</taxon>
        <taxon>Pedaliaceae</taxon>
        <taxon>Sesamum</taxon>
    </lineage>
</organism>
<reference evidence="1" key="2">
    <citation type="journal article" date="2024" name="Plant">
        <title>Genomic evolution and insights into agronomic trait innovations of Sesamum species.</title>
        <authorList>
            <person name="Miao H."/>
            <person name="Wang L."/>
            <person name="Qu L."/>
            <person name="Liu H."/>
            <person name="Sun Y."/>
            <person name="Le M."/>
            <person name="Wang Q."/>
            <person name="Wei S."/>
            <person name="Zheng Y."/>
            <person name="Lin W."/>
            <person name="Duan Y."/>
            <person name="Cao H."/>
            <person name="Xiong S."/>
            <person name="Wang X."/>
            <person name="Wei L."/>
            <person name="Li C."/>
            <person name="Ma Q."/>
            <person name="Ju M."/>
            <person name="Zhao R."/>
            <person name="Li G."/>
            <person name="Mu C."/>
            <person name="Tian Q."/>
            <person name="Mei H."/>
            <person name="Zhang T."/>
            <person name="Gao T."/>
            <person name="Zhang H."/>
        </authorList>
    </citation>
    <scope>NUCLEOTIDE SEQUENCE</scope>
    <source>
        <strain evidence="1">G02</strain>
    </source>
</reference>
<evidence type="ECO:0000313" key="1">
    <source>
        <dbReference type="EMBL" id="KAL0392851.1"/>
    </source>
</evidence>
<name>A0AAW2SMA8_SESRA</name>
<comment type="caution">
    <text evidence="1">The sequence shown here is derived from an EMBL/GenBank/DDBJ whole genome shotgun (WGS) entry which is preliminary data.</text>
</comment>
<protein>
    <submittedName>
        <fullName evidence="1">Uncharacterized protein</fullName>
    </submittedName>
</protein>
<accession>A0AAW2SMA8</accession>
<dbReference type="AlphaFoldDB" id="A0AAW2SMA8"/>
<dbReference type="EMBL" id="JACGWJ010000010">
    <property type="protein sequence ID" value="KAL0392851.1"/>
    <property type="molecule type" value="Genomic_DNA"/>
</dbReference>
<proteinExistence type="predicted"/>